<evidence type="ECO:0000256" key="2">
    <source>
        <dbReference type="ARBA" id="ARBA00022553"/>
    </source>
</evidence>
<dbReference type="Gene3D" id="3.40.120.10">
    <property type="entry name" value="Alpha-D-Glucose-1,6-Bisphosphate, subunit A, domain 3"/>
    <property type="match status" value="3"/>
</dbReference>
<dbReference type="SUPFAM" id="SSF53738">
    <property type="entry name" value="Phosphoglucomutase, first 3 domains"/>
    <property type="match status" value="3"/>
</dbReference>
<keyword evidence="14" id="KW-1185">Reference proteome</keyword>
<dbReference type="HAMAP" id="MF_01554_B">
    <property type="entry name" value="GlmM_B"/>
    <property type="match status" value="1"/>
</dbReference>
<dbReference type="FunFam" id="3.40.120.10:FF:000003">
    <property type="entry name" value="Phosphoglucosamine mutase"/>
    <property type="match status" value="1"/>
</dbReference>
<dbReference type="NCBIfam" id="NF008139">
    <property type="entry name" value="PRK10887.1"/>
    <property type="match status" value="1"/>
</dbReference>
<dbReference type="GO" id="GO:0000287">
    <property type="term" value="F:magnesium ion binding"/>
    <property type="evidence" value="ECO:0007669"/>
    <property type="project" value="UniProtKB-UniRule"/>
</dbReference>
<keyword evidence="2 6" id="KW-0597">Phosphoprotein</keyword>
<feature type="active site" description="Phosphoserine intermediate" evidence="6">
    <location>
        <position position="102"/>
    </location>
</feature>
<name>A0AA41X1Q6_9ALTE</name>
<dbReference type="InterPro" id="IPR016066">
    <property type="entry name" value="A-D-PHexomutase_CS"/>
</dbReference>
<dbReference type="GO" id="GO:0004615">
    <property type="term" value="F:phosphomannomutase activity"/>
    <property type="evidence" value="ECO:0007669"/>
    <property type="project" value="TreeGrafter"/>
</dbReference>
<dbReference type="FunFam" id="3.40.120.10:FF:000001">
    <property type="entry name" value="Phosphoglucosamine mutase"/>
    <property type="match status" value="1"/>
</dbReference>
<comment type="function">
    <text evidence="6 8">Catalyzes the conversion of glucosamine-6-phosphate to glucosamine-1-phosphate.</text>
</comment>
<dbReference type="Proteomes" id="UP001165413">
    <property type="component" value="Unassembled WGS sequence"/>
</dbReference>
<evidence type="ECO:0000256" key="5">
    <source>
        <dbReference type="ARBA" id="ARBA00023235"/>
    </source>
</evidence>
<evidence type="ECO:0000256" key="7">
    <source>
        <dbReference type="RuleBase" id="RU004326"/>
    </source>
</evidence>
<dbReference type="Pfam" id="PF02879">
    <property type="entry name" value="PGM_PMM_II"/>
    <property type="match status" value="1"/>
</dbReference>
<dbReference type="EC" id="5.4.2.10" evidence="6 8"/>
<dbReference type="PANTHER" id="PTHR42946:SF1">
    <property type="entry name" value="PHOSPHOGLUCOMUTASE (ALPHA-D-GLUCOSE-1,6-BISPHOSPHATE-DEPENDENT)"/>
    <property type="match status" value="1"/>
</dbReference>
<evidence type="ECO:0000259" key="12">
    <source>
        <dbReference type="Pfam" id="PF02880"/>
    </source>
</evidence>
<dbReference type="CDD" id="cd05802">
    <property type="entry name" value="GlmM"/>
    <property type="match status" value="1"/>
</dbReference>
<feature type="domain" description="Alpha-D-phosphohexomutase alpha/beta/alpha" evidence="10">
    <location>
        <begin position="4"/>
        <end position="134"/>
    </location>
</feature>
<comment type="cofactor">
    <cofactor evidence="6">
        <name>Mg(2+)</name>
        <dbReference type="ChEBI" id="CHEBI:18420"/>
    </cofactor>
    <text evidence="6">Binds 1 Mg(2+) ion per subunit.</text>
</comment>
<proteinExistence type="inferred from homology"/>
<comment type="caution">
    <text evidence="13">The sequence shown here is derived from an EMBL/GenBank/DDBJ whole genome shotgun (WGS) entry which is preliminary data.</text>
</comment>
<dbReference type="Pfam" id="PF00408">
    <property type="entry name" value="PGM_PMM_IV"/>
    <property type="match status" value="1"/>
</dbReference>
<comment type="catalytic activity">
    <reaction evidence="6 8">
        <text>alpha-D-glucosamine 1-phosphate = D-glucosamine 6-phosphate</text>
        <dbReference type="Rhea" id="RHEA:23424"/>
        <dbReference type="ChEBI" id="CHEBI:58516"/>
        <dbReference type="ChEBI" id="CHEBI:58725"/>
        <dbReference type="EC" id="5.4.2.10"/>
    </reaction>
</comment>
<dbReference type="InterPro" id="IPR005845">
    <property type="entry name" value="A-D-PHexomutase_a/b/a-II"/>
</dbReference>
<evidence type="ECO:0000313" key="13">
    <source>
        <dbReference type="EMBL" id="MCP3428776.1"/>
    </source>
</evidence>
<keyword evidence="3 6" id="KW-0479">Metal-binding</keyword>
<dbReference type="InterPro" id="IPR036900">
    <property type="entry name" value="A-D-PHexomutase_C_sf"/>
</dbReference>
<evidence type="ECO:0000256" key="3">
    <source>
        <dbReference type="ARBA" id="ARBA00022723"/>
    </source>
</evidence>
<evidence type="ECO:0000259" key="11">
    <source>
        <dbReference type="Pfam" id="PF02879"/>
    </source>
</evidence>
<protein>
    <recommendedName>
        <fullName evidence="6 8">Phosphoglucosamine mutase</fullName>
        <ecNumber evidence="6 8">5.4.2.10</ecNumber>
    </recommendedName>
</protein>
<dbReference type="PANTHER" id="PTHR42946">
    <property type="entry name" value="PHOSPHOHEXOSE MUTASE"/>
    <property type="match status" value="1"/>
</dbReference>
<accession>A0AA41X1Q6</accession>
<dbReference type="RefSeq" id="WP_254100379.1">
    <property type="nucleotide sequence ID" value="NZ_JANATA010000011.1"/>
</dbReference>
<dbReference type="Pfam" id="PF02878">
    <property type="entry name" value="PGM_PMM_I"/>
    <property type="match status" value="1"/>
</dbReference>
<feature type="binding site" description="via phosphate group" evidence="6">
    <location>
        <position position="102"/>
    </location>
    <ligand>
        <name>Mg(2+)</name>
        <dbReference type="ChEBI" id="CHEBI:18420"/>
    </ligand>
</feature>
<feature type="modified residue" description="Phosphoserine" evidence="6">
    <location>
        <position position="102"/>
    </location>
</feature>
<feature type="binding site" evidence="6">
    <location>
        <position position="241"/>
    </location>
    <ligand>
        <name>Mg(2+)</name>
        <dbReference type="ChEBI" id="CHEBI:18420"/>
    </ligand>
</feature>
<dbReference type="FunFam" id="3.30.310.50:FF:000001">
    <property type="entry name" value="Phosphoglucosamine mutase"/>
    <property type="match status" value="1"/>
</dbReference>
<comment type="PTM">
    <text evidence="6">Activated by phosphorylation.</text>
</comment>
<dbReference type="GO" id="GO:0008966">
    <property type="term" value="F:phosphoglucosamine mutase activity"/>
    <property type="evidence" value="ECO:0007669"/>
    <property type="project" value="UniProtKB-UniRule"/>
</dbReference>
<dbReference type="InterPro" id="IPR006352">
    <property type="entry name" value="GlmM_bact"/>
</dbReference>
<dbReference type="InterPro" id="IPR005844">
    <property type="entry name" value="A-D-PHexomutase_a/b/a-I"/>
</dbReference>
<evidence type="ECO:0000256" key="1">
    <source>
        <dbReference type="ARBA" id="ARBA00010231"/>
    </source>
</evidence>
<dbReference type="SUPFAM" id="SSF55957">
    <property type="entry name" value="Phosphoglucomutase, C-terminal domain"/>
    <property type="match status" value="1"/>
</dbReference>
<feature type="domain" description="Alpha-D-phosphohexomutase alpha/beta/alpha" evidence="11">
    <location>
        <begin position="157"/>
        <end position="254"/>
    </location>
</feature>
<dbReference type="NCBIfam" id="TIGR01455">
    <property type="entry name" value="glmM"/>
    <property type="match status" value="1"/>
</dbReference>
<evidence type="ECO:0000313" key="14">
    <source>
        <dbReference type="Proteomes" id="UP001165413"/>
    </source>
</evidence>
<feature type="binding site" evidence="6">
    <location>
        <position position="245"/>
    </location>
    <ligand>
        <name>Mg(2+)</name>
        <dbReference type="ChEBI" id="CHEBI:18420"/>
    </ligand>
</feature>
<dbReference type="Gene3D" id="3.30.310.50">
    <property type="entry name" value="Alpha-D-phosphohexomutase, C-terminal domain"/>
    <property type="match status" value="1"/>
</dbReference>
<evidence type="ECO:0000256" key="6">
    <source>
        <dbReference type="HAMAP-Rule" id="MF_01554"/>
    </source>
</evidence>
<dbReference type="InterPro" id="IPR050060">
    <property type="entry name" value="Phosphoglucosamine_mutase"/>
</dbReference>
<reference evidence="13" key="1">
    <citation type="submission" date="2022-07" db="EMBL/GenBank/DDBJ databases">
        <title>Characterization of the Novel Bacterium Alteromonas immobilis LMIT006 and Alteromonas gregis LMIT007.</title>
        <authorList>
            <person name="Lin X."/>
        </authorList>
    </citation>
    <scope>NUCLEOTIDE SEQUENCE</scope>
    <source>
        <strain evidence="13">LMIT007</strain>
    </source>
</reference>
<dbReference type="GO" id="GO:0006048">
    <property type="term" value="P:UDP-N-acetylglucosamine biosynthetic process"/>
    <property type="evidence" value="ECO:0007669"/>
    <property type="project" value="TreeGrafter"/>
</dbReference>
<evidence type="ECO:0000259" key="10">
    <source>
        <dbReference type="Pfam" id="PF02878"/>
    </source>
</evidence>
<keyword evidence="4 6" id="KW-0460">Magnesium</keyword>
<gene>
    <name evidence="6 13" type="primary">glmM</name>
    <name evidence="13" type="ORF">NLF92_07430</name>
</gene>
<dbReference type="AlphaFoldDB" id="A0AA41X1Q6"/>
<evidence type="ECO:0000259" key="9">
    <source>
        <dbReference type="Pfam" id="PF00408"/>
    </source>
</evidence>
<dbReference type="GO" id="GO:0009252">
    <property type="term" value="P:peptidoglycan biosynthetic process"/>
    <property type="evidence" value="ECO:0007669"/>
    <property type="project" value="UniProtKB-ARBA"/>
</dbReference>
<feature type="binding site" evidence="6">
    <location>
        <position position="243"/>
    </location>
    <ligand>
        <name>Mg(2+)</name>
        <dbReference type="ChEBI" id="CHEBI:18420"/>
    </ligand>
</feature>
<feature type="domain" description="Alpha-D-phosphohexomutase C-terminal" evidence="9">
    <location>
        <begin position="373"/>
        <end position="440"/>
    </location>
</feature>
<dbReference type="InterPro" id="IPR005843">
    <property type="entry name" value="A-D-PHexomutase_C"/>
</dbReference>
<dbReference type="GO" id="GO:0005829">
    <property type="term" value="C:cytosol"/>
    <property type="evidence" value="ECO:0007669"/>
    <property type="project" value="TreeGrafter"/>
</dbReference>
<dbReference type="InterPro" id="IPR016055">
    <property type="entry name" value="A-D-PHexomutase_a/b/a-I/II/III"/>
</dbReference>
<dbReference type="PROSITE" id="PS00710">
    <property type="entry name" value="PGM_PMM"/>
    <property type="match status" value="1"/>
</dbReference>
<comment type="similarity">
    <text evidence="1 6 7">Belongs to the phosphohexose mutase family.</text>
</comment>
<dbReference type="InterPro" id="IPR005841">
    <property type="entry name" value="Alpha-D-phosphohexomutase_SF"/>
</dbReference>
<dbReference type="InterPro" id="IPR005846">
    <property type="entry name" value="A-D-PHexomutase_a/b/a-III"/>
</dbReference>
<sequence>MSERKYFGTDGIRGRVGASAINPEFVTKLGWAAGKVLAGKGTNKVLIGKDTRISGYMLESALEAGLSAAGINVGLLGPMPTPAIAYLTKTFRSEAGIVISASHNPYYDNGIKFFSAQGTKLDDEVELAIESLLEAPMDCVESDKLGKAMRIDDAAGRYIEFCKGTFPSGLSLSGLKIVVDCAHGATYHIAPNVLQELGAEVIPIGTKPDGLNINYKVGATSMQACRAAVLEHSADLGFALDGDGDRIIMVDHKGNIIDGDQILFIIARDALKSSRLHGGVVGTQMSNLGLELALQNLGIPFKRSKVGDRYVMELLKENDWRIGGEGSGHILNLTATSTGDGIIAGLQVITAMLQSDLSLHDLAQGMKKYPQVLINVKYEPSDEDYLQHEQVLAAVAAAELEMGKSGRVLLRKSGTEPLIRVMVEAEDAELAQKSADAIADTVKSITTQ</sequence>
<dbReference type="Pfam" id="PF02880">
    <property type="entry name" value="PGM_PMM_III"/>
    <property type="match status" value="1"/>
</dbReference>
<dbReference type="PRINTS" id="PR00509">
    <property type="entry name" value="PGMPMM"/>
</dbReference>
<keyword evidence="5 6" id="KW-0413">Isomerase</keyword>
<dbReference type="GO" id="GO:0005975">
    <property type="term" value="P:carbohydrate metabolic process"/>
    <property type="evidence" value="ECO:0007669"/>
    <property type="project" value="InterPro"/>
</dbReference>
<evidence type="ECO:0000256" key="8">
    <source>
        <dbReference type="RuleBase" id="RU004327"/>
    </source>
</evidence>
<organism evidence="13 14">
    <name type="scientific">Opacimonas viscosa</name>
    <dbReference type="NCBI Taxonomy" id="2961944"/>
    <lineage>
        <taxon>Bacteria</taxon>
        <taxon>Pseudomonadati</taxon>
        <taxon>Pseudomonadota</taxon>
        <taxon>Gammaproteobacteria</taxon>
        <taxon>Alteromonadales</taxon>
        <taxon>Alteromonadaceae</taxon>
        <taxon>Opacimonas</taxon>
    </lineage>
</organism>
<evidence type="ECO:0000256" key="4">
    <source>
        <dbReference type="ARBA" id="ARBA00022842"/>
    </source>
</evidence>
<feature type="domain" description="Alpha-D-phosphohexomutase alpha/beta/alpha" evidence="12">
    <location>
        <begin position="258"/>
        <end position="369"/>
    </location>
</feature>
<dbReference type="EMBL" id="JANATA010000011">
    <property type="protein sequence ID" value="MCP3428776.1"/>
    <property type="molecule type" value="Genomic_DNA"/>
</dbReference>